<dbReference type="Proteomes" id="UP000767854">
    <property type="component" value="Unassembled WGS sequence"/>
</dbReference>
<evidence type="ECO:0000313" key="7">
    <source>
        <dbReference type="Proteomes" id="UP000767854"/>
    </source>
</evidence>
<dbReference type="PANTHER" id="PTHR11076">
    <property type="entry name" value="DNA REPAIR POLYMERASE UMUC / TRANSFERASE FAMILY MEMBER"/>
    <property type="match status" value="1"/>
</dbReference>
<name>A0ABS2MTD6_9FIRM</name>
<sequence>MKKPDAITVIPRENFQEKVWPLPVSDLFYVGRSTNRKLMNFGINTIGDLANAPLEFIRSSLGKNGEMIWVYANGLDQSRVMAKDYESPIKSIGHGTTCRADLDTPEEVWQVILHLTQDVIMPGMMYT</sequence>
<keyword evidence="7" id="KW-1185">Reference proteome</keyword>
<keyword evidence="1" id="KW-0515">Mutator protein</keyword>
<dbReference type="SUPFAM" id="SSF56672">
    <property type="entry name" value="DNA/RNA polymerases"/>
    <property type="match status" value="1"/>
</dbReference>
<dbReference type="InterPro" id="IPR053848">
    <property type="entry name" value="IMS_HHH_1"/>
</dbReference>
<dbReference type="InterPro" id="IPR043502">
    <property type="entry name" value="DNA/RNA_pol_sf"/>
</dbReference>
<keyword evidence="4" id="KW-0808">Transferase</keyword>
<evidence type="ECO:0000256" key="2">
    <source>
        <dbReference type="ARBA" id="ARBA00022695"/>
    </source>
</evidence>
<accession>A0ABS2MTD6</accession>
<gene>
    <name evidence="6" type="ORF">JOC49_002176</name>
</gene>
<protein>
    <submittedName>
        <fullName evidence="6">Nucleotidyltransferase/DNA polymerase involved in DNA repair</fullName>
    </submittedName>
</protein>
<organism evidence="6 7">
    <name type="scientific">Fusibacter tunisiensis</name>
    <dbReference type="NCBI Taxonomy" id="1008308"/>
    <lineage>
        <taxon>Bacteria</taxon>
        <taxon>Bacillati</taxon>
        <taxon>Bacillota</taxon>
        <taxon>Clostridia</taxon>
        <taxon>Eubacteriales</taxon>
        <taxon>Eubacteriales Family XII. Incertae Sedis</taxon>
        <taxon>Fusibacter</taxon>
    </lineage>
</organism>
<evidence type="ECO:0000313" key="6">
    <source>
        <dbReference type="EMBL" id="MBM7562615.1"/>
    </source>
</evidence>
<comment type="caution">
    <text evidence="6">The sequence shown here is derived from an EMBL/GenBank/DDBJ whole genome shotgun (WGS) entry which is preliminary data.</text>
</comment>
<keyword evidence="3" id="KW-0227">DNA damage</keyword>
<dbReference type="EMBL" id="JAFBDT010000023">
    <property type="protein sequence ID" value="MBM7562615.1"/>
    <property type="molecule type" value="Genomic_DNA"/>
</dbReference>
<dbReference type="Pfam" id="PF21999">
    <property type="entry name" value="IMS_HHH_1"/>
    <property type="match status" value="1"/>
</dbReference>
<dbReference type="RefSeq" id="WP_204665045.1">
    <property type="nucleotide sequence ID" value="NZ_JAFBDT010000023.1"/>
</dbReference>
<evidence type="ECO:0000256" key="4">
    <source>
        <dbReference type="ARBA" id="ARBA00022932"/>
    </source>
</evidence>
<evidence type="ECO:0000259" key="5">
    <source>
        <dbReference type="Pfam" id="PF21999"/>
    </source>
</evidence>
<evidence type="ECO:0000256" key="1">
    <source>
        <dbReference type="ARBA" id="ARBA00022457"/>
    </source>
</evidence>
<proteinExistence type="predicted"/>
<dbReference type="InterPro" id="IPR050116">
    <property type="entry name" value="DNA_polymerase-Y"/>
</dbReference>
<keyword evidence="2" id="KW-0548">Nucleotidyltransferase</keyword>
<feature type="domain" description="DNA polymerase IV/DNA polymerase iota-like thumb" evidence="5">
    <location>
        <begin position="30"/>
        <end position="76"/>
    </location>
</feature>
<reference evidence="6 7" key="1">
    <citation type="submission" date="2021-01" db="EMBL/GenBank/DDBJ databases">
        <title>Genomic Encyclopedia of Type Strains, Phase IV (KMG-IV): sequencing the most valuable type-strain genomes for metagenomic binning, comparative biology and taxonomic classification.</title>
        <authorList>
            <person name="Goeker M."/>
        </authorList>
    </citation>
    <scope>NUCLEOTIDE SEQUENCE [LARGE SCALE GENOMIC DNA]</scope>
    <source>
        <strain evidence="6 7">DSM 24436</strain>
    </source>
</reference>
<dbReference type="Gene3D" id="1.10.150.20">
    <property type="entry name" value="5' to 3' exonuclease, C-terminal subdomain"/>
    <property type="match status" value="1"/>
</dbReference>
<evidence type="ECO:0000256" key="3">
    <source>
        <dbReference type="ARBA" id="ARBA00022763"/>
    </source>
</evidence>
<keyword evidence="4" id="KW-0239">DNA-directed DNA polymerase</keyword>
<dbReference type="PANTHER" id="PTHR11076:SF35">
    <property type="entry name" value="DNA REPAIR PROTEIN HOMOLOG YOBH"/>
    <property type="match status" value="1"/>
</dbReference>